<organism evidence="3 4">
    <name type="scientific">Cardiosporidium cionae</name>
    <dbReference type="NCBI Taxonomy" id="476202"/>
    <lineage>
        <taxon>Eukaryota</taxon>
        <taxon>Sar</taxon>
        <taxon>Alveolata</taxon>
        <taxon>Apicomplexa</taxon>
        <taxon>Aconoidasida</taxon>
        <taxon>Nephromycida</taxon>
        <taxon>Cardiosporidium</taxon>
    </lineage>
</organism>
<dbReference type="Pfam" id="PF10273">
    <property type="entry name" value="WGG"/>
    <property type="match status" value="1"/>
</dbReference>
<evidence type="ECO:0000313" key="4">
    <source>
        <dbReference type="Proteomes" id="UP000823046"/>
    </source>
</evidence>
<keyword evidence="4" id="KW-1185">Reference proteome</keyword>
<comment type="caution">
    <text evidence="3">The sequence shown here is derived from an EMBL/GenBank/DDBJ whole genome shotgun (WGS) entry which is preliminary data.</text>
</comment>
<evidence type="ECO:0000313" key="3">
    <source>
        <dbReference type="EMBL" id="KAF8819513.1"/>
    </source>
</evidence>
<name>A0ABQ7J6C5_9APIC</name>
<dbReference type="PANTHER" id="PTHR21250">
    <property type="entry name" value="PRE-RRNA-PROCESSING PROTEIN TSR2 HOMOLOG"/>
    <property type="match status" value="1"/>
</dbReference>
<accession>A0ABQ7J6C5</accession>
<keyword evidence="2" id="KW-0698">rRNA processing</keyword>
<sequence>MDERGFQLFTNAVAKALNSWTALNLAVEYQWGGRFSHQKRETLGEEIISYFTDRKTVKTGWLAETLATRLSDLFSVDLEDHSEEEVAALLVNLYDTCKKGDYSLVEQISKVKSSPADDCVTSHLSVESSASSLASDIEMEESEEEDVSSAVFLSENPPSVPQQLKSSTKVNGNTVISTPIEEDGWIAARLFNRRKK</sequence>
<evidence type="ECO:0000256" key="2">
    <source>
        <dbReference type="ARBA" id="ARBA00022552"/>
    </source>
</evidence>
<protein>
    <recommendedName>
        <fullName evidence="5">Pre-rRNA-processing protein TSR2 homolog</fullName>
    </recommendedName>
</protein>
<dbReference type="InterPro" id="IPR019398">
    <property type="entry name" value="Pre-rRNA_process_TSR2"/>
</dbReference>
<evidence type="ECO:0008006" key="5">
    <source>
        <dbReference type="Google" id="ProtNLM"/>
    </source>
</evidence>
<comment type="similarity">
    <text evidence="1">Belongs to the TSR2 family.</text>
</comment>
<gene>
    <name evidence="3" type="ORF">IE077_000909</name>
</gene>
<evidence type="ECO:0000256" key="1">
    <source>
        <dbReference type="ARBA" id="ARBA00006524"/>
    </source>
</evidence>
<dbReference type="EMBL" id="JADAQX010000716">
    <property type="protein sequence ID" value="KAF8819513.1"/>
    <property type="molecule type" value="Genomic_DNA"/>
</dbReference>
<dbReference type="Proteomes" id="UP000823046">
    <property type="component" value="Unassembled WGS sequence"/>
</dbReference>
<reference evidence="3 4" key="1">
    <citation type="journal article" date="2020" name="bioRxiv">
        <title>Metabolic contributions of an alphaproteobacterial endosymbiont in the apicomplexan Cardiosporidium cionae.</title>
        <authorList>
            <person name="Hunter E.S."/>
            <person name="Paight C.J."/>
            <person name="Lane C.E."/>
        </authorList>
    </citation>
    <scope>NUCLEOTIDE SEQUENCE [LARGE SCALE GENOMIC DNA]</scope>
    <source>
        <strain evidence="3">ESH_2018</strain>
    </source>
</reference>
<proteinExistence type="inferred from homology"/>